<dbReference type="InterPro" id="IPR007856">
    <property type="entry name" value="SapB_1"/>
</dbReference>
<evidence type="ECO:0000256" key="5">
    <source>
        <dbReference type="ARBA" id="ARBA00022737"/>
    </source>
</evidence>
<protein>
    <recommendedName>
        <fullName evidence="11">Pulmonary surfactant-associated protein B</fullName>
    </recommendedName>
    <alternativeName>
        <fullName evidence="12">Pulmonary surfactant-associated proteolipid SPL(Phe)</fullName>
    </alternativeName>
</protein>
<evidence type="ECO:0000259" key="14">
    <source>
        <dbReference type="PROSITE" id="PS50015"/>
    </source>
</evidence>
<evidence type="ECO:0000256" key="6">
    <source>
        <dbReference type="ARBA" id="ARBA00022750"/>
    </source>
</evidence>
<keyword evidence="3" id="KW-0645">Protease</keyword>
<feature type="chain" id="PRO_5032706727" description="Pulmonary surfactant-associated protein B" evidence="13">
    <location>
        <begin position="22"/>
        <end position="233"/>
    </location>
</feature>
<dbReference type="FunFam" id="1.10.225.10:FF:000008">
    <property type="entry name" value="Pulmonary surfactant-associated protein B"/>
    <property type="match status" value="2"/>
</dbReference>
<dbReference type="PROSITE" id="PS50015">
    <property type="entry name" value="SAP_B"/>
    <property type="match status" value="2"/>
</dbReference>
<reference evidence="15" key="1">
    <citation type="submission" date="2020-09" db="EMBL/GenBank/DDBJ databases">
        <title>Genome-Enabled Discovery of Anthraquinone Biosynthesis in Senna tora.</title>
        <authorList>
            <person name="Kang S.-H."/>
            <person name="Pandey R.P."/>
            <person name="Lee C.-M."/>
            <person name="Sim J.-S."/>
            <person name="Jeong J.-T."/>
            <person name="Choi B.-S."/>
            <person name="Jung M."/>
            <person name="Ginzburg D."/>
            <person name="Zhao K."/>
            <person name="Won S.Y."/>
            <person name="Oh T.-J."/>
            <person name="Yu Y."/>
            <person name="Kim N.-H."/>
            <person name="Lee O.R."/>
            <person name="Lee T.-H."/>
            <person name="Bashyal P."/>
            <person name="Kim T.-S."/>
            <person name="Lee W.-H."/>
            <person name="Kawkins C."/>
            <person name="Kim C.-K."/>
            <person name="Kim J.S."/>
            <person name="Ahn B.O."/>
            <person name="Rhee S.Y."/>
            <person name="Sohng J.K."/>
        </authorList>
    </citation>
    <scope>NUCLEOTIDE SEQUENCE</scope>
    <source>
        <tissue evidence="15">Leaf</tissue>
    </source>
</reference>
<evidence type="ECO:0000256" key="11">
    <source>
        <dbReference type="ARBA" id="ARBA00041094"/>
    </source>
</evidence>
<name>A0A834TNB5_9FABA</name>
<evidence type="ECO:0000256" key="7">
    <source>
        <dbReference type="ARBA" id="ARBA00023145"/>
    </source>
</evidence>
<comment type="caution">
    <text evidence="15">The sequence shown here is derived from an EMBL/GenBank/DDBJ whole genome shotgun (WGS) entry which is preliminary data.</text>
</comment>
<dbReference type="InterPro" id="IPR011001">
    <property type="entry name" value="Saposin-like"/>
</dbReference>
<evidence type="ECO:0000256" key="4">
    <source>
        <dbReference type="ARBA" id="ARBA00022729"/>
    </source>
</evidence>
<keyword evidence="6" id="KW-0378">Hydrolase</keyword>
<evidence type="ECO:0000313" key="15">
    <source>
        <dbReference type="EMBL" id="KAF7825443.1"/>
    </source>
</evidence>
<feature type="domain" description="Saposin B-type" evidence="14">
    <location>
        <begin position="45"/>
        <end position="124"/>
    </location>
</feature>
<dbReference type="PANTHER" id="PTHR11480">
    <property type="entry name" value="SAPOSIN-RELATED"/>
    <property type="match status" value="1"/>
</dbReference>
<dbReference type="GO" id="GO:0006508">
    <property type="term" value="P:proteolysis"/>
    <property type="evidence" value="ECO:0007669"/>
    <property type="project" value="UniProtKB-KW"/>
</dbReference>
<dbReference type="PANTHER" id="PTHR11480:SF3">
    <property type="entry name" value="BCDNA.GH08312"/>
    <property type="match status" value="1"/>
</dbReference>
<dbReference type="SMART" id="SM00741">
    <property type="entry name" value="SapB"/>
    <property type="match status" value="2"/>
</dbReference>
<evidence type="ECO:0000313" key="16">
    <source>
        <dbReference type="Proteomes" id="UP000634136"/>
    </source>
</evidence>
<dbReference type="AlphaFoldDB" id="A0A834TNB5"/>
<dbReference type="SUPFAM" id="SSF47862">
    <property type="entry name" value="Saposin"/>
    <property type="match status" value="2"/>
</dbReference>
<evidence type="ECO:0000256" key="12">
    <source>
        <dbReference type="ARBA" id="ARBA00041785"/>
    </source>
</evidence>
<comment type="subcellular location">
    <subcellularLocation>
        <location evidence="1">Secreted</location>
        <location evidence="1">Extracellular space</location>
    </subcellularLocation>
</comment>
<evidence type="ECO:0000256" key="9">
    <source>
        <dbReference type="ARBA" id="ARBA00023180"/>
    </source>
</evidence>
<feature type="domain" description="Saposin B-type" evidence="14">
    <location>
        <begin position="131"/>
        <end position="211"/>
    </location>
</feature>
<sequence length="233" mass="26210">MEGRMKLLFLFMLGAAWACDARELANPDLLSSNIAKSDTSAQTRRPDICALCEVYTEKAIDYLNENKTQEEIIDYLHNACLQLHSFKQQCITLVDYYAPLFFLELSSIQPGEFCKKVDLCEQIARISSQIEEDSCGLCKDAVSALMVKLEDPKTQLEIIETLIKMCSSLQNYAKKCKKLVFEYGPVILINAEKFLETTDICKAIHACKASSSTVYSQAQEFIVMEEAPLLSVS</sequence>
<dbReference type="InterPro" id="IPR008139">
    <property type="entry name" value="SaposinB_dom"/>
</dbReference>
<dbReference type="InterPro" id="IPR051428">
    <property type="entry name" value="Sphingo_Act-Surfact_Prot"/>
</dbReference>
<dbReference type="InterPro" id="IPR008138">
    <property type="entry name" value="SapB_2"/>
</dbReference>
<evidence type="ECO:0000256" key="8">
    <source>
        <dbReference type="ARBA" id="ARBA00023157"/>
    </source>
</evidence>
<dbReference type="GO" id="GO:0004190">
    <property type="term" value="F:aspartic-type endopeptidase activity"/>
    <property type="evidence" value="ECO:0007669"/>
    <property type="project" value="UniProtKB-KW"/>
</dbReference>
<evidence type="ECO:0000256" key="3">
    <source>
        <dbReference type="ARBA" id="ARBA00022670"/>
    </source>
</evidence>
<organism evidence="15 16">
    <name type="scientific">Senna tora</name>
    <dbReference type="NCBI Taxonomy" id="362788"/>
    <lineage>
        <taxon>Eukaryota</taxon>
        <taxon>Viridiplantae</taxon>
        <taxon>Streptophyta</taxon>
        <taxon>Embryophyta</taxon>
        <taxon>Tracheophyta</taxon>
        <taxon>Spermatophyta</taxon>
        <taxon>Magnoliopsida</taxon>
        <taxon>eudicotyledons</taxon>
        <taxon>Gunneridae</taxon>
        <taxon>Pentapetalae</taxon>
        <taxon>rosids</taxon>
        <taxon>fabids</taxon>
        <taxon>Fabales</taxon>
        <taxon>Fabaceae</taxon>
        <taxon>Caesalpinioideae</taxon>
        <taxon>Cassia clade</taxon>
        <taxon>Senna</taxon>
    </lineage>
</organism>
<dbReference type="GO" id="GO:0005576">
    <property type="term" value="C:extracellular region"/>
    <property type="evidence" value="ECO:0007669"/>
    <property type="project" value="UniProtKB-SubCell"/>
</dbReference>
<keyword evidence="9" id="KW-0325">Glycoprotein</keyword>
<dbReference type="Pfam" id="PF03489">
    <property type="entry name" value="SapB_2"/>
    <property type="match status" value="2"/>
</dbReference>
<dbReference type="EMBL" id="JAAIUW010000006">
    <property type="protein sequence ID" value="KAF7825443.1"/>
    <property type="molecule type" value="Genomic_DNA"/>
</dbReference>
<keyword evidence="6" id="KW-0064">Aspartyl protease</keyword>
<keyword evidence="4 13" id="KW-0732">Signal</keyword>
<proteinExistence type="predicted"/>
<keyword evidence="7" id="KW-0865">Zymogen</keyword>
<dbReference type="GO" id="GO:0006629">
    <property type="term" value="P:lipid metabolic process"/>
    <property type="evidence" value="ECO:0007669"/>
    <property type="project" value="InterPro"/>
</dbReference>
<evidence type="ECO:0000256" key="1">
    <source>
        <dbReference type="ARBA" id="ARBA00004239"/>
    </source>
</evidence>
<keyword evidence="8" id="KW-1015">Disulfide bond</keyword>
<dbReference type="Gene3D" id="1.10.225.10">
    <property type="entry name" value="Saposin-like"/>
    <property type="match status" value="2"/>
</dbReference>
<evidence type="ECO:0000256" key="10">
    <source>
        <dbReference type="ARBA" id="ARBA00037221"/>
    </source>
</evidence>
<feature type="signal peptide" evidence="13">
    <location>
        <begin position="1"/>
        <end position="21"/>
    </location>
</feature>
<evidence type="ECO:0000256" key="13">
    <source>
        <dbReference type="SAM" id="SignalP"/>
    </source>
</evidence>
<keyword evidence="16" id="KW-1185">Reference proteome</keyword>
<evidence type="ECO:0000256" key="2">
    <source>
        <dbReference type="ARBA" id="ARBA00022525"/>
    </source>
</evidence>
<accession>A0A834TNB5</accession>
<comment type="function">
    <text evidence="10">Pulmonary surfactant-associated proteins promote alveolar stability by lowering the surface tension at the air-liquid interface in the peripheral air spaces. SP-B increases the collapse pressure of palmitic acid to nearly 70 millinewtons per meter.</text>
</comment>
<dbReference type="Pfam" id="PF05184">
    <property type="entry name" value="SapB_1"/>
    <property type="match status" value="2"/>
</dbReference>
<gene>
    <name evidence="15" type="ORF">G2W53_016607</name>
</gene>
<keyword evidence="5" id="KW-0677">Repeat</keyword>
<dbReference type="OrthoDB" id="69496at2759"/>
<keyword evidence="2" id="KW-0964">Secreted</keyword>
<dbReference type="Proteomes" id="UP000634136">
    <property type="component" value="Unassembled WGS sequence"/>
</dbReference>